<dbReference type="Pfam" id="PF01134">
    <property type="entry name" value="GIDA"/>
    <property type="match status" value="1"/>
</dbReference>
<comment type="similarity">
    <text evidence="3 11">Belongs to the MnmG family.</text>
</comment>
<name>A0A923REI4_9FIRM</name>
<evidence type="ECO:0000256" key="10">
    <source>
        <dbReference type="ARBA" id="ARBA00031800"/>
    </source>
</evidence>
<dbReference type="Gene3D" id="3.50.50.60">
    <property type="entry name" value="FAD/NAD(P)-binding domain"/>
    <property type="match status" value="2"/>
</dbReference>
<dbReference type="RefSeq" id="WP_186888679.1">
    <property type="nucleotide sequence ID" value="NZ_JACONZ010000005.1"/>
</dbReference>
<evidence type="ECO:0000256" key="11">
    <source>
        <dbReference type="HAMAP-Rule" id="MF_00129"/>
    </source>
</evidence>
<dbReference type="AlphaFoldDB" id="A0A923REI4"/>
<dbReference type="InterPro" id="IPR049312">
    <property type="entry name" value="GIDA_C_N"/>
</dbReference>
<evidence type="ECO:0000256" key="8">
    <source>
        <dbReference type="ARBA" id="ARBA00023027"/>
    </source>
</evidence>
<dbReference type="PANTHER" id="PTHR11806">
    <property type="entry name" value="GLUCOSE INHIBITED DIVISION PROTEIN A"/>
    <property type="match status" value="1"/>
</dbReference>
<feature type="domain" description="tRNA uridine 5-carboxymethylaminomethyl modification enzyme C-terminal subdomain" evidence="12">
    <location>
        <begin position="543"/>
        <end position="614"/>
    </location>
</feature>
<dbReference type="PRINTS" id="PR00411">
    <property type="entry name" value="PNDRDTASEI"/>
</dbReference>
<dbReference type="SUPFAM" id="SSF51905">
    <property type="entry name" value="FAD/NAD(P)-binding domain"/>
    <property type="match status" value="1"/>
</dbReference>
<comment type="cofactor">
    <cofactor evidence="1 11">
        <name>FAD</name>
        <dbReference type="ChEBI" id="CHEBI:57692"/>
    </cofactor>
</comment>
<dbReference type="GO" id="GO:0050660">
    <property type="term" value="F:flavin adenine dinucleotide binding"/>
    <property type="evidence" value="ECO:0007669"/>
    <property type="project" value="UniProtKB-UniRule"/>
</dbReference>
<dbReference type="InterPro" id="IPR002218">
    <property type="entry name" value="MnmG-rel"/>
</dbReference>
<evidence type="ECO:0000256" key="9">
    <source>
        <dbReference type="ARBA" id="ARBA00025948"/>
    </source>
</evidence>
<dbReference type="GO" id="GO:0005829">
    <property type="term" value="C:cytosol"/>
    <property type="evidence" value="ECO:0007669"/>
    <property type="project" value="TreeGrafter"/>
</dbReference>
<dbReference type="GO" id="GO:0002098">
    <property type="term" value="P:tRNA wobble uridine modification"/>
    <property type="evidence" value="ECO:0007669"/>
    <property type="project" value="InterPro"/>
</dbReference>
<comment type="subunit">
    <text evidence="9 11">Homodimer. Heterotetramer of two MnmE and two MnmG subunits.</text>
</comment>
<protein>
    <recommendedName>
        <fullName evidence="4 11">tRNA uridine 5-carboxymethylaminomethyl modification enzyme MnmG</fullName>
    </recommendedName>
    <alternativeName>
        <fullName evidence="10 11">Glucose-inhibited division protein A</fullName>
    </alternativeName>
</protein>
<dbReference type="InterPro" id="IPR020595">
    <property type="entry name" value="MnmG-rel_CS"/>
</dbReference>
<evidence type="ECO:0000313" key="14">
    <source>
        <dbReference type="Proteomes" id="UP000659630"/>
    </source>
</evidence>
<comment type="caution">
    <text evidence="11">Lacks conserved residue(s) required for the propagation of feature annotation.</text>
</comment>
<dbReference type="Pfam" id="PF21680">
    <property type="entry name" value="GIDA_C_1st"/>
    <property type="match status" value="1"/>
</dbReference>
<evidence type="ECO:0000256" key="5">
    <source>
        <dbReference type="ARBA" id="ARBA00022630"/>
    </source>
</evidence>
<dbReference type="PRINTS" id="PR00368">
    <property type="entry name" value="FADPNR"/>
</dbReference>
<keyword evidence="6 11" id="KW-0819">tRNA processing</keyword>
<organism evidence="13 14">
    <name type="scientific">Anaerofilum hominis</name>
    <dbReference type="NCBI Taxonomy" id="2763016"/>
    <lineage>
        <taxon>Bacteria</taxon>
        <taxon>Bacillati</taxon>
        <taxon>Bacillota</taxon>
        <taxon>Clostridia</taxon>
        <taxon>Eubacteriales</taxon>
        <taxon>Oscillospiraceae</taxon>
        <taxon>Anaerofilum</taxon>
    </lineage>
</organism>
<dbReference type="EMBL" id="JACONZ010000005">
    <property type="protein sequence ID" value="MBC5582315.1"/>
    <property type="molecule type" value="Genomic_DNA"/>
</dbReference>
<dbReference type="InterPro" id="IPR047001">
    <property type="entry name" value="MnmG_C_subdom"/>
</dbReference>
<proteinExistence type="inferred from homology"/>
<dbReference type="PROSITE" id="PS01281">
    <property type="entry name" value="GIDA_2"/>
    <property type="match status" value="1"/>
</dbReference>
<dbReference type="PANTHER" id="PTHR11806:SF0">
    <property type="entry name" value="PROTEIN MTO1 HOMOLOG, MITOCHONDRIAL"/>
    <property type="match status" value="1"/>
</dbReference>
<keyword evidence="5 11" id="KW-0285">Flavoprotein</keyword>
<dbReference type="InterPro" id="IPR036188">
    <property type="entry name" value="FAD/NAD-bd_sf"/>
</dbReference>
<evidence type="ECO:0000256" key="4">
    <source>
        <dbReference type="ARBA" id="ARBA00020461"/>
    </source>
</evidence>
<dbReference type="Gene3D" id="1.10.10.1800">
    <property type="entry name" value="tRNA uridine 5-carboxymethylaminomethyl modification enzyme MnmG/GidA"/>
    <property type="match status" value="1"/>
</dbReference>
<evidence type="ECO:0000256" key="6">
    <source>
        <dbReference type="ARBA" id="ARBA00022694"/>
    </source>
</evidence>
<dbReference type="HAMAP" id="MF_00129">
    <property type="entry name" value="MnmG_GidA"/>
    <property type="match status" value="1"/>
</dbReference>
<dbReference type="FunFam" id="3.50.50.60:FF:000002">
    <property type="entry name" value="tRNA uridine 5-carboxymethylaminomethyl modification enzyme MnmG"/>
    <property type="match status" value="1"/>
</dbReference>
<keyword evidence="14" id="KW-1185">Reference proteome</keyword>
<evidence type="ECO:0000256" key="7">
    <source>
        <dbReference type="ARBA" id="ARBA00022827"/>
    </source>
</evidence>
<dbReference type="Proteomes" id="UP000659630">
    <property type="component" value="Unassembled WGS sequence"/>
</dbReference>
<feature type="binding site" evidence="11">
    <location>
        <begin position="272"/>
        <end position="286"/>
    </location>
    <ligand>
        <name>NAD(+)</name>
        <dbReference type="ChEBI" id="CHEBI:57540"/>
    </ligand>
</feature>
<evidence type="ECO:0000313" key="13">
    <source>
        <dbReference type="EMBL" id="MBC5582315.1"/>
    </source>
</evidence>
<keyword evidence="11" id="KW-0963">Cytoplasm</keyword>
<evidence type="ECO:0000256" key="1">
    <source>
        <dbReference type="ARBA" id="ARBA00001974"/>
    </source>
</evidence>
<dbReference type="Pfam" id="PF13932">
    <property type="entry name" value="SAM_GIDA_C"/>
    <property type="match status" value="1"/>
</dbReference>
<comment type="function">
    <text evidence="2 11">NAD-binding protein involved in the addition of a carboxymethylaminomethyl (cmnm) group at the wobble position (U34) of certain tRNAs, forming tRNA-cmnm(5)s(2)U34.</text>
</comment>
<keyword evidence="7 11" id="KW-0274">FAD</keyword>
<gene>
    <name evidence="11 13" type="primary">mnmG</name>
    <name evidence="11" type="synonym">gidA</name>
    <name evidence="13" type="ORF">H8S23_12450</name>
</gene>
<dbReference type="GO" id="GO:0030488">
    <property type="term" value="P:tRNA methylation"/>
    <property type="evidence" value="ECO:0007669"/>
    <property type="project" value="TreeGrafter"/>
</dbReference>
<evidence type="ECO:0000256" key="2">
    <source>
        <dbReference type="ARBA" id="ARBA00003717"/>
    </source>
</evidence>
<dbReference type="FunFam" id="1.10.150.570:FF:000001">
    <property type="entry name" value="tRNA uridine 5-carboxymethylaminomethyl modification enzyme MnmG"/>
    <property type="match status" value="1"/>
</dbReference>
<dbReference type="InterPro" id="IPR040131">
    <property type="entry name" value="MnmG_N"/>
</dbReference>
<comment type="subcellular location">
    <subcellularLocation>
        <location evidence="11">Cytoplasm</location>
    </subcellularLocation>
</comment>
<comment type="caution">
    <text evidence="13">The sequence shown here is derived from an EMBL/GenBank/DDBJ whole genome shotgun (WGS) entry which is preliminary data.</text>
</comment>
<dbReference type="InterPro" id="IPR004416">
    <property type="entry name" value="MnmG"/>
</dbReference>
<keyword evidence="8 11" id="KW-0520">NAD</keyword>
<dbReference type="NCBIfam" id="TIGR00136">
    <property type="entry name" value="mnmG_gidA"/>
    <property type="match status" value="1"/>
</dbReference>
<reference evidence="13" key="1">
    <citation type="submission" date="2020-08" db="EMBL/GenBank/DDBJ databases">
        <title>Genome public.</title>
        <authorList>
            <person name="Liu C."/>
            <person name="Sun Q."/>
        </authorList>
    </citation>
    <scope>NUCLEOTIDE SEQUENCE</scope>
    <source>
        <strain evidence="13">BX8</strain>
    </source>
</reference>
<sequence length="629" mass="68789">MDLLGSYDVIVVGAGHAGIEAAVAAARLGCRTALFTMSLDGVGNMPCNPSIGGTAKGHLVREIDALGGVMGLAADATFLQSRMLNRGKGPAVHSLRVQSDRQRYHEYMKRLLERTQNLELKQGEVVRLLSEDGRVTGVETRLCAGYRAGAVILATGTYLAGKIYVGEASYESGPDGQHAALGLSDSLRALGVSLRRFKTGTPARANRRSIDFSALEVQPGDEPVEPFSFMTRGDLRNKVVCHITYTNEQTHRIILDNIGRSPLYGGKIEGVGPRYCPSIEDKVMRFRDKPRHQIFIEPCGEDTDEMYLQGMSSSLPEEVQNAFYHTIRGLEQLEIMRPAYAIEYDCCDPLELDASLAFKRIPGLFGAGQFNGTSGYEEAAAQGLVAGINAARTVQGKEPVILERQSSYIGTLIDDLVTKGVLDPYRMMTSRSEYRLTLRQDNADERLTPLGRELGLVDDARWTSFQRDQAVKQQELKRLAGRVLRPSEAAPMLEQLGEPALVTGATALELLRRPAVSYAALVQVIGPGEGVGGRVAAQIETEVKYEGYIRRQQQKIEALARQEKVKIPPELDYGPIEGIRLEAREKLSKVRPKNLGQAARIPGVSPSDIAVLSVELAARRARDGKGKRS</sequence>
<evidence type="ECO:0000256" key="3">
    <source>
        <dbReference type="ARBA" id="ARBA00007653"/>
    </source>
</evidence>
<accession>A0A923REI4</accession>
<dbReference type="InterPro" id="IPR044920">
    <property type="entry name" value="MnmG_C_subdom_sf"/>
</dbReference>
<feature type="binding site" evidence="11">
    <location>
        <begin position="13"/>
        <end position="18"/>
    </location>
    <ligand>
        <name>FAD</name>
        <dbReference type="ChEBI" id="CHEBI:57692"/>
    </ligand>
</feature>
<dbReference type="SMART" id="SM01228">
    <property type="entry name" value="GIDA_assoc_3"/>
    <property type="match status" value="1"/>
</dbReference>
<evidence type="ECO:0000259" key="12">
    <source>
        <dbReference type="SMART" id="SM01228"/>
    </source>
</evidence>
<dbReference type="InterPro" id="IPR026904">
    <property type="entry name" value="MnmG_C"/>
</dbReference>
<dbReference type="Gene3D" id="1.10.150.570">
    <property type="entry name" value="GidA associated domain, C-terminal subdomain"/>
    <property type="match status" value="1"/>
</dbReference>
<dbReference type="PROSITE" id="PS01280">
    <property type="entry name" value="GIDA_1"/>
    <property type="match status" value="1"/>
</dbReference>